<evidence type="ECO:0000313" key="1">
    <source>
        <dbReference type="EMBL" id="KAI0090246.1"/>
    </source>
</evidence>
<keyword evidence="2" id="KW-1185">Reference proteome</keyword>
<gene>
    <name evidence="1" type="ORF">BDY19DRAFT_992460</name>
</gene>
<protein>
    <submittedName>
        <fullName evidence="1">Uncharacterized protein</fullName>
    </submittedName>
</protein>
<organism evidence="1 2">
    <name type="scientific">Irpex rosettiformis</name>
    <dbReference type="NCBI Taxonomy" id="378272"/>
    <lineage>
        <taxon>Eukaryota</taxon>
        <taxon>Fungi</taxon>
        <taxon>Dikarya</taxon>
        <taxon>Basidiomycota</taxon>
        <taxon>Agaricomycotina</taxon>
        <taxon>Agaricomycetes</taxon>
        <taxon>Polyporales</taxon>
        <taxon>Irpicaceae</taxon>
        <taxon>Irpex</taxon>
    </lineage>
</organism>
<proteinExistence type="predicted"/>
<evidence type="ECO:0000313" key="2">
    <source>
        <dbReference type="Proteomes" id="UP001055072"/>
    </source>
</evidence>
<accession>A0ACB8U7J6</accession>
<dbReference type="Proteomes" id="UP001055072">
    <property type="component" value="Unassembled WGS sequence"/>
</dbReference>
<dbReference type="EMBL" id="MU274908">
    <property type="protein sequence ID" value="KAI0090246.1"/>
    <property type="molecule type" value="Genomic_DNA"/>
</dbReference>
<reference evidence="1" key="1">
    <citation type="journal article" date="2021" name="Environ. Microbiol.">
        <title>Gene family expansions and transcriptome signatures uncover fungal adaptations to wood decay.</title>
        <authorList>
            <person name="Hage H."/>
            <person name="Miyauchi S."/>
            <person name="Viragh M."/>
            <person name="Drula E."/>
            <person name="Min B."/>
            <person name="Chaduli D."/>
            <person name="Navarro D."/>
            <person name="Favel A."/>
            <person name="Norest M."/>
            <person name="Lesage-Meessen L."/>
            <person name="Balint B."/>
            <person name="Merenyi Z."/>
            <person name="de Eugenio L."/>
            <person name="Morin E."/>
            <person name="Martinez A.T."/>
            <person name="Baldrian P."/>
            <person name="Stursova M."/>
            <person name="Martinez M.J."/>
            <person name="Novotny C."/>
            <person name="Magnuson J.K."/>
            <person name="Spatafora J.W."/>
            <person name="Maurice S."/>
            <person name="Pangilinan J."/>
            <person name="Andreopoulos W."/>
            <person name="LaButti K."/>
            <person name="Hundley H."/>
            <person name="Na H."/>
            <person name="Kuo A."/>
            <person name="Barry K."/>
            <person name="Lipzen A."/>
            <person name="Henrissat B."/>
            <person name="Riley R."/>
            <person name="Ahrendt S."/>
            <person name="Nagy L.G."/>
            <person name="Grigoriev I.V."/>
            <person name="Martin F."/>
            <person name="Rosso M.N."/>
        </authorList>
    </citation>
    <scope>NUCLEOTIDE SEQUENCE</scope>
    <source>
        <strain evidence="1">CBS 384.51</strain>
    </source>
</reference>
<name>A0ACB8U7J6_9APHY</name>
<comment type="caution">
    <text evidence="1">The sequence shown here is derived from an EMBL/GenBank/DDBJ whole genome shotgun (WGS) entry which is preliminary data.</text>
</comment>
<sequence length="536" mass="57698">MGLSAPAPAQLPPYNKNLGRRATSEHLFSREPEGEDSPSRPAATPFFTPAVFFKDYHSQAPVVAAAPEPSPTPFNGAFMDPTSTEVSLDPPSPTTTVSDVSRKQGQSTSEQSTYPVEETGSKATEDAARTSLSGEVPSMTNFDTAEVATSQTAMPTLQAAVPSADPLPTPTPTPTVGHATSLKPSITKFMAPPTVSSTAPRTDPESERTQQSRKAAIIGALLALGSIAAVIFFVFCMRLPETFRRRFGKKSVEDHTEDPDNDKDLDPEKSFGNLEYQDVHLEPAQQLVVTPSNIAPVLPTTTASSPLPSNTTPANSPQTGWNHQWQSTAINQEVQFEDVTHILTDEATFAPHESDSESNRTSAAPTEEGPDRKSHGAPSVAHSYATCESRYSSPSVQDATDVSIADEQNASFHSAPSRSPSPPQTPEPATPRTPHQKPSMDSLKRPRSKTLSEEQASPIKKSSMSSSKSFPARFSNRSSEHSGKWSVLEQDSEWDIAAHYDARYSHRHSANPELGIIAENMETVDIGGRNCVLVQG</sequence>